<dbReference type="PANTHER" id="PTHR33969:SF2">
    <property type="entry name" value="SEGREGATION AND CONDENSATION PROTEIN A"/>
    <property type="match status" value="1"/>
</dbReference>
<dbReference type="InterPro" id="IPR003768">
    <property type="entry name" value="ScpA"/>
</dbReference>
<dbReference type="PANTHER" id="PTHR33969">
    <property type="entry name" value="SEGREGATION AND CONDENSATION PROTEIN A"/>
    <property type="match status" value="1"/>
</dbReference>
<feature type="non-terminal residue" evidence="2">
    <location>
        <position position="1"/>
    </location>
</feature>
<protein>
    <recommendedName>
        <fullName evidence="1">Segregation and condensation protein A</fullName>
    </recommendedName>
</protein>
<sequence>LIMGTGLNLSERLVSPGELVTLVKRDELDIHSISISSLVQSWIDAVGNRESFDALFAIFDAVTVLMSIKLCTLLPTFEIGADAEEVEQTERAEDIDWIYTLRDELRERESYAHSLFSRPPIAQETVFGEVDPNALYRLAEEIIAKYRAKPSVELQKETINIGQRRREIEREISVKGRMNLRVVLEREKSLLGMIVTFAVVLEIAKQGKIKLLQRTPFGNIWIEWRG</sequence>
<evidence type="ECO:0000313" key="2">
    <source>
        <dbReference type="EMBL" id="OYD14759.1"/>
    </source>
</evidence>
<proteinExistence type="predicted"/>
<dbReference type="AlphaFoldDB" id="A0A235BRW3"/>
<organism evidence="2 3">
    <name type="scientific">candidate division WOR-3 bacterium JGI_Cruoil_03_44_89</name>
    <dbReference type="NCBI Taxonomy" id="1973748"/>
    <lineage>
        <taxon>Bacteria</taxon>
        <taxon>Bacteria division WOR-3</taxon>
    </lineage>
</organism>
<dbReference type="Gene3D" id="1.10.10.580">
    <property type="entry name" value="Structural maintenance of chromosome 1. Chain E"/>
    <property type="match status" value="1"/>
</dbReference>
<evidence type="ECO:0000256" key="1">
    <source>
        <dbReference type="ARBA" id="ARBA00044777"/>
    </source>
</evidence>
<dbReference type="InterPro" id="IPR023093">
    <property type="entry name" value="ScpA-like_C"/>
</dbReference>
<accession>A0A235BRW3</accession>
<dbReference type="EMBL" id="NOZQ01000160">
    <property type="protein sequence ID" value="OYD14759.1"/>
    <property type="molecule type" value="Genomic_DNA"/>
</dbReference>
<comment type="caution">
    <text evidence="2">The sequence shown here is derived from an EMBL/GenBank/DDBJ whole genome shotgun (WGS) entry which is preliminary data.</text>
</comment>
<name>A0A235BRW3_UNCW3</name>
<evidence type="ECO:0000313" key="3">
    <source>
        <dbReference type="Proteomes" id="UP000215215"/>
    </source>
</evidence>
<reference evidence="2 3" key="1">
    <citation type="submission" date="2017-07" db="EMBL/GenBank/DDBJ databases">
        <title>Recovery of genomes from metagenomes via a dereplication, aggregation, and scoring strategy.</title>
        <authorList>
            <person name="Sieber C.M."/>
            <person name="Probst A.J."/>
            <person name="Sharrar A."/>
            <person name="Thomas B.C."/>
            <person name="Hess M."/>
            <person name="Tringe S.G."/>
            <person name="Banfield J.F."/>
        </authorList>
    </citation>
    <scope>NUCLEOTIDE SEQUENCE [LARGE SCALE GENOMIC DNA]</scope>
    <source>
        <strain evidence="2">JGI_Cruoil_03_44_89</strain>
    </source>
</reference>
<gene>
    <name evidence="2" type="ORF">CH333_07250</name>
</gene>
<dbReference type="Proteomes" id="UP000215215">
    <property type="component" value="Unassembled WGS sequence"/>
</dbReference>